<dbReference type="InterPro" id="IPR011989">
    <property type="entry name" value="ARM-like"/>
</dbReference>
<dbReference type="InterPro" id="IPR057860">
    <property type="entry name" value="HEAT_RRP12_N"/>
</dbReference>
<comment type="caution">
    <text evidence="7">The sequence shown here is derived from an EMBL/GenBank/DDBJ whole genome shotgun (WGS) entry which is preliminary data.</text>
</comment>
<dbReference type="GO" id="GO:0005634">
    <property type="term" value="C:nucleus"/>
    <property type="evidence" value="ECO:0007669"/>
    <property type="project" value="UniProtKB-SubCell"/>
</dbReference>
<evidence type="ECO:0000259" key="6">
    <source>
        <dbReference type="Pfam" id="PF25772"/>
    </source>
</evidence>
<feature type="compositionally biased region" description="Basic and acidic residues" evidence="4">
    <location>
        <begin position="1173"/>
        <end position="1191"/>
    </location>
</feature>
<evidence type="ECO:0000256" key="1">
    <source>
        <dbReference type="ARBA" id="ARBA00004123"/>
    </source>
</evidence>
<name>A0A6S7HJW3_PARCT</name>
<comment type="subcellular location">
    <subcellularLocation>
        <location evidence="1">Nucleus</location>
    </subcellularLocation>
</comment>
<feature type="domain" description="RRP12 N-terminal HEAT" evidence="6">
    <location>
        <begin position="91"/>
        <end position="333"/>
    </location>
</feature>
<feature type="compositionally biased region" description="Polar residues" evidence="4">
    <location>
        <begin position="14"/>
        <end position="24"/>
    </location>
</feature>
<dbReference type="InterPro" id="IPR012978">
    <property type="entry name" value="HEAT_RRP12"/>
</dbReference>
<feature type="compositionally biased region" description="Basic and acidic residues" evidence="4">
    <location>
        <begin position="26"/>
        <end position="39"/>
    </location>
</feature>
<dbReference type="InterPro" id="IPR016024">
    <property type="entry name" value="ARM-type_fold"/>
</dbReference>
<dbReference type="PANTHER" id="PTHR48287">
    <property type="entry name" value="ARM REPEAT SUPERFAMILY PROTEIN"/>
    <property type="match status" value="1"/>
</dbReference>
<dbReference type="Gene3D" id="1.25.10.10">
    <property type="entry name" value="Leucine-rich Repeat Variant"/>
    <property type="match status" value="2"/>
</dbReference>
<comment type="similarity">
    <text evidence="2">Belongs to the RRP12 family.</text>
</comment>
<dbReference type="OrthoDB" id="2192888at2759"/>
<sequence length="1242" mass="139381">MVKIRKVKKKNWAKRQSCSSNPSIKSHRDAARRGFRHESQAGSSLTVEALAKHNDNIDDEDIVLDDAETTGRSMATVSISGLTDCSNPTFSGVLKRFWQSPGANHQEICAVLAAVTEVIRKNGGNETETEYFAALMTALETTEDDNSLAAIAFLLALVIKRVPESVLQVKFSAICQVLLNIMAAKVDSKSTALLKSLVTCLATALKAQEATVWSESSTLKSYQGLLSFTVHSKPKVRKCSQESVAAIMKCNPGEFHPACQATTKFCIQELEKYKGSTQAVSVLHVLGLLKTIVTSLPSQHVKSLCETILKLMTFGNIMLSMNCMQVLHRMFQSDPQSTAVTSELNGQLINALFDYQPNAVDEQQAVAWLTLMEKAYCNFQRLDAELCAESCVKLFASCMTFLLSHHAVVKTTAANTMKCLLEECISPRAEKLSRGLENKDAATSPVLIILRCLESGLKLRYQGSWKLILDVISKFFEVFGKLCPERLKKCLLSLCNLHNSHGIQCRRELKKTVGMAFQRMGPKFVLGVVPLDLEKDTNTCEFPRSWLLPVMRDHVRETEMMFFFENLAPLANTLKGKAERLKANGSELEAKVFDTLYLQIWDLLPSFCTKPTDLCQNFKSVAKTLGSLLNERIDLRAKICHAIRLLISKNLDNEENIKELARFAKNYLPILFNIYTACEEKNDSISLPILQTLKCYLQITDQQLVKQFFLKAVDKVRLDETPQEKKHMLMDFVIAMVQYLDTEAVAGLYQTILPWLKAKDARLQKKSYRVLEEICSSKSTEEFISSNLTEIQDVLAKNLTTASSVSKAPRLRCLIQVVEKLQPGQEMFLNTIIPEVILSVKEVNSKARTASLKLIVDIGETFIRCSDQSKKACIETYLGTLVAGFGGSPNMVSGTIIAISKIIYEHRGSYGVQVFDQLIKTMTNLLMSNKREIVKSALGFFKVAISVTSADEFSPFLQDLILGLVNWSEDSRNKFRFKAQVLFERLIRKFGFKVIHDLVPEKHRKFVRNIHKRVERGKRKKMEGHSNRMRQNEKNTQIDSYEDLMFGSDDDDDDKSFSKRKDQKSKRNPLSKAFIRENEPDEPLDLLSSSISQHVTATAPVNKRARDSGFEVADDGRLIIPEEEGSFKKSEKPSGSSILSEDTEMEVSLTGSKRKLIDGDDEMEETFGKRSKHGGDFGEEYRAKKAGGDVKKKGKPDPYAYLPLNTQSLNKRKRAKLSGQFKGIVKGAKKGAQKSKKAHKRK</sequence>
<feature type="domain" description="RRP12 HEAT" evidence="5">
    <location>
        <begin position="404"/>
        <end position="676"/>
    </location>
</feature>
<accession>A0A6S7HJW3</accession>
<evidence type="ECO:0000256" key="2">
    <source>
        <dbReference type="ARBA" id="ARBA00007690"/>
    </source>
</evidence>
<feature type="compositionally biased region" description="Basic residues" evidence="4">
    <location>
        <begin position="1"/>
        <end position="13"/>
    </location>
</feature>
<dbReference type="AlphaFoldDB" id="A0A6S7HJW3"/>
<evidence type="ECO:0000313" key="8">
    <source>
        <dbReference type="Proteomes" id="UP001152795"/>
    </source>
</evidence>
<keyword evidence="8" id="KW-1185">Reference proteome</keyword>
<keyword evidence="3" id="KW-0539">Nucleus</keyword>
<dbReference type="PANTHER" id="PTHR48287:SF1">
    <property type="entry name" value="ARM REPEAT SUPERFAMILY PROTEIN"/>
    <property type="match status" value="1"/>
</dbReference>
<reference evidence="7" key="1">
    <citation type="submission" date="2020-04" db="EMBL/GenBank/DDBJ databases">
        <authorList>
            <person name="Alioto T."/>
            <person name="Alioto T."/>
            <person name="Gomez Garrido J."/>
        </authorList>
    </citation>
    <scope>NUCLEOTIDE SEQUENCE</scope>
    <source>
        <strain evidence="7">A484AB</strain>
    </source>
</reference>
<feature type="region of interest" description="Disordered" evidence="4">
    <location>
        <begin position="1"/>
        <end position="42"/>
    </location>
</feature>
<evidence type="ECO:0000313" key="7">
    <source>
        <dbReference type="EMBL" id="CAB4004047.1"/>
    </source>
</evidence>
<proteinExistence type="inferred from homology"/>
<evidence type="ECO:0000259" key="5">
    <source>
        <dbReference type="Pfam" id="PF08161"/>
    </source>
</evidence>
<dbReference type="EMBL" id="CACRXK020004792">
    <property type="protein sequence ID" value="CAB4004047.1"/>
    <property type="molecule type" value="Genomic_DNA"/>
</dbReference>
<dbReference type="Pfam" id="PF08161">
    <property type="entry name" value="RRP12_HEAT"/>
    <property type="match status" value="1"/>
</dbReference>
<organism evidence="7 8">
    <name type="scientific">Paramuricea clavata</name>
    <name type="common">Red gorgonian</name>
    <name type="synonym">Violescent sea-whip</name>
    <dbReference type="NCBI Taxonomy" id="317549"/>
    <lineage>
        <taxon>Eukaryota</taxon>
        <taxon>Metazoa</taxon>
        <taxon>Cnidaria</taxon>
        <taxon>Anthozoa</taxon>
        <taxon>Octocorallia</taxon>
        <taxon>Malacalcyonacea</taxon>
        <taxon>Plexauridae</taxon>
        <taxon>Paramuricea</taxon>
    </lineage>
</organism>
<evidence type="ECO:0000256" key="4">
    <source>
        <dbReference type="SAM" id="MobiDB-lite"/>
    </source>
</evidence>
<feature type="compositionally biased region" description="Basic and acidic residues" evidence="4">
    <location>
        <begin position="1023"/>
        <end position="1033"/>
    </location>
</feature>
<dbReference type="SUPFAM" id="SSF48371">
    <property type="entry name" value="ARM repeat"/>
    <property type="match status" value="1"/>
</dbReference>
<dbReference type="InterPro" id="IPR052087">
    <property type="entry name" value="RRP12"/>
</dbReference>
<feature type="compositionally biased region" description="Basic residues" evidence="4">
    <location>
        <begin position="1009"/>
        <end position="1022"/>
    </location>
</feature>
<feature type="region of interest" description="Disordered" evidence="4">
    <location>
        <begin position="1009"/>
        <end position="1081"/>
    </location>
</feature>
<evidence type="ECO:0000256" key="3">
    <source>
        <dbReference type="ARBA" id="ARBA00023242"/>
    </source>
</evidence>
<dbReference type="Pfam" id="PF25772">
    <property type="entry name" value="HEAT_RRP12_N"/>
    <property type="match status" value="1"/>
</dbReference>
<feature type="region of interest" description="Disordered" evidence="4">
    <location>
        <begin position="1123"/>
        <end position="1203"/>
    </location>
</feature>
<protein>
    <submittedName>
        <fullName evidence="7">RRP12 isoform X2</fullName>
    </submittedName>
</protein>
<gene>
    <name evidence="7" type="ORF">PACLA_8A047657</name>
</gene>
<dbReference type="Proteomes" id="UP001152795">
    <property type="component" value="Unassembled WGS sequence"/>
</dbReference>